<sequence length="153" mass="17113">MLVEDSVQFGVNNPAVIPVPFANPEAELDLLIGDRYYDGYKEWHTTTAKFMARSIRHQLPNSARQNWTYVFQTKDQIGSFFYFPSLNFQNAGGGFGPILESIIMQSSLYPLRILKLSSIFSSVIGTVTDTRWNLTAGAARPNPQGTFNVANVM</sequence>
<keyword evidence="4" id="KW-1185">Reference proteome</keyword>
<gene>
    <name evidence="3" type="ORF">HS088_TW09G00642</name>
</gene>
<dbReference type="InterPro" id="IPR011707">
    <property type="entry name" value="Cu-oxidase-like_N"/>
</dbReference>
<evidence type="ECO:0000259" key="2">
    <source>
        <dbReference type="Pfam" id="PF07732"/>
    </source>
</evidence>
<organism evidence="3 4">
    <name type="scientific">Tripterygium wilfordii</name>
    <name type="common">Thunder God vine</name>
    <dbReference type="NCBI Taxonomy" id="458696"/>
    <lineage>
        <taxon>Eukaryota</taxon>
        <taxon>Viridiplantae</taxon>
        <taxon>Streptophyta</taxon>
        <taxon>Embryophyta</taxon>
        <taxon>Tracheophyta</taxon>
        <taxon>Spermatophyta</taxon>
        <taxon>Magnoliopsida</taxon>
        <taxon>eudicotyledons</taxon>
        <taxon>Gunneridae</taxon>
        <taxon>Pentapetalae</taxon>
        <taxon>rosids</taxon>
        <taxon>fabids</taxon>
        <taxon>Celastrales</taxon>
        <taxon>Celastraceae</taxon>
        <taxon>Tripterygium</taxon>
    </lineage>
</organism>
<evidence type="ECO:0000313" key="4">
    <source>
        <dbReference type="Proteomes" id="UP000593562"/>
    </source>
</evidence>
<name>A0A7J7D8F2_TRIWF</name>
<dbReference type="EMBL" id="JAAARO010000009">
    <property type="protein sequence ID" value="KAF5742591.1"/>
    <property type="molecule type" value="Genomic_DNA"/>
</dbReference>
<dbReference type="Gene3D" id="2.60.40.420">
    <property type="entry name" value="Cupredoxins - blue copper proteins"/>
    <property type="match status" value="1"/>
</dbReference>
<proteinExistence type="inferred from homology"/>
<dbReference type="AlphaFoldDB" id="A0A7J7D8F2"/>
<dbReference type="Pfam" id="PF07732">
    <property type="entry name" value="Cu-oxidase_3"/>
    <property type="match status" value="1"/>
</dbReference>
<dbReference type="InterPro" id="IPR008972">
    <property type="entry name" value="Cupredoxin"/>
</dbReference>
<accession>A0A7J7D8F2</accession>
<comment type="caution">
    <text evidence="3">The sequence shown here is derived from an EMBL/GenBank/DDBJ whole genome shotgun (WGS) entry which is preliminary data.</text>
</comment>
<dbReference type="SUPFAM" id="SSF49503">
    <property type="entry name" value="Cupredoxins"/>
    <property type="match status" value="1"/>
</dbReference>
<comment type="similarity">
    <text evidence="1">Belongs to the multicopper oxidase family.</text>
</comment>
<evidence type="ECO:0000256" key="1">
    <source>
        <dbReference type="ARBA" id="ARBA00010609"/>
    </source>
</evidence>
<reference evidence="3 4" key="1">
    <citation type="journal article" date="2020" name="Nat. Commun.">
        <title>Genome of Tripterygium wilfordii and identification of cytochrome P450 involved in triptolide biosynthesis.</title>
        <authorList>
            <person name="Tu L."/>
            <person name="Su P."/>
            <person name="Zhang Z."/>
            <person name="Gao L."/>
            <person name="Wang J."/>
            <person name="Hu T."/>
            <person name="Zhou J."/>
            <person name="Zhang Y."/>
            <person name="Zhao Y."/>
            <person name="Liu Y."/>
            <person name="Song Y."/>
            <person name="Tong Y."/>
            <person name="Lu Y."/>
            <person name="Yang J."/>
            <person name="Xu C."/>
            <person name="Jia M."/>
            <person name="Peters R.J."/>
            <person name="Huang L."/>
            <person name="Gao W."/>
        </authorList>
    </citation>
    <scope>NUCLEOTIDE SEQUENCE [LARGE SCALE GENOMIC DNA]</scope>
    <source>
        <strain evidence="4">cv. XIE 37</strain>
        <tissue evidence="3">Leaf</tissue>
    </source>
</reference>
<dbReference type="InParanoid" id="A0A7J7D8F2"/>
<dbReference type="OrthoDB" id="1427497at2759"/>
<protein>
    <recommendedName>
        <fullName evidence="2">Plastocyanin-like domain-containing protein</fullName>
    </recommendedName>
</protein>
<feature type="domain" description="Plastocyanin-like" evidence="2">
    <location>
        <begin position="59"/>
        <end position="99"/>
    </location>
</feature>
<dbReference type="Proteomes" id="UP000593562">
    <property type="component" value="Unassembled WGS sequence"/>
</dbReference>
<dbReference type="GO" id="GO:0005507">
    <property type="term" value="F:copper ion binding"/>
    <property type="evidence" value="ECO:0007669"/>
    <property type="project" value="InterPro"/>
</dbReference>
<evidence type="ECO:0000313" key="3">
    <source>
        <dbReference type="EMBL" id="KAF5742591.1"/>
    </source>
</evidence>